<comment type="caution">
    <text evidence="1">The sequence shown here is derived from an EMBL/GenBank/DDBJ whole genome shotgun (WGS) entry which is preliminary data.</text>
</comment>
<reference evidence="1 2" key="1">
    <citation type="submission" date="2017-10" db="EMBL/GenBank/DDBJ databases">
        <title>Bacillus sp. nov., a halophilic bacterium isolated from a Keqin Lake.</title>
        <authorList>
            <person name="Wang H."/>
        </authorList>
    </citation>
    <scope>NUCLEOTIDE SEQUENCE [LARGE SCALE GENOMIC DNA]</scope>
    <source>
        <strain evidence="1 2">KCTC 13187</strain>
    </source>
</reference>
<sequence>MVVWKNYRSLSVDDQASLLEQTNALRGLAWIILPQESRGFFQTTVFYKVFYVIVIVSEKDRSIEGGDSSWNSNS</sequence>
<proteinExistence type="predicted"/>
<evidence type="ECO:0000313" key="2">
    <source>
        <dbReference type="Proteomes" id="UP000281498"/>
    </source>
</evidence>
<dbReference type="RefSeq" id="WP_183040950.1">
    <property type="nucleotide sequence ID" value="NZ_PDOE01000002.1"/>
</dbReference>
<keyword evidence="2" id="KW-1185">Reference proteome</keyword>
<gene>
    <name evidence="1" type="ORF">CR203_05580</name>
</gene>
<dbReference type="EMBL" id="PDOE01000002">
    <property type="protein sequence ID" value="RKL67976.1"/>
    <property type="molecule type" value="Genomic_DNA"/>
</dbReference>
<accession>A0A3A9KTN0</accession>
<protein>
    <submittedName>
        <fullName evidence="1">Uncharacterized protein</fullName>
    </submittedName>
</protein>
<dbReference type="AlphaFoldDB" id="A0A3A9KTN0"/>
<evidence type="ECO:0000313" key="1">
    <source>
        <dbReference type="EMBL" id="RKL67976.1"/>
    </source>
</evidence>
<dbReference type="Proteomes" id="UP000281498">
    <property type="component" value="Unassembled WGS sequence"/>
</dbReference>
<organism evidence="1 2">
    <name type="scientific">Salipaludibacillus neizhouensis</name>
    <dbReference type="NCBI Taxonomy" id="885475"/>
    <lineage>
        <taxon>Bacteria</taxon>
        <taxon>Bacillati</taxon>
        <taxon>Bacillota</taxon>
        <taxon>Bacilli</taxon>
        <taxon>Bacillales</taxon>
        <taxon>Bacillaceae</taxon>
    </lineage>
</organism>
<name>A0A3A9KTN0_9BACI</name>